<evidence type="ECO:0000313" key="2">
    <source>
        <dbReference type="Proteomes" id="UP000225108"/>
    </source>
</evidence>
<protein>
    <submittedName>
        <fullName evidence="1">Transposase</fullName>
    </submittedName>
</protein>
<reference evidence="1 2" key="1">
    <citation type="submission" date="2017-10" db="EMBL/GenBank/DDBJ databases">
        <title>The draft genome sequence of Williamsia sp. BULT 1.1 isolated from the semi-arid grassland soils from South Africa.</title>
        <authorList>
            <person name="Kabwe M.H."/>
            <person name="Govender N."/>
            <person name="Mutseka Lunga P."/>
            <person name="Vikram S."/>
            <person name="Makhalanyane T.P."/>
        </authorList>
    </citation>
    <scope>NUCLEOTIDE SEQUENCE [LARGE SCALE GENOMIC DNA]</scope>
    <source>
        <strain evidence="1 2">BULT 1.1</strain>
    </source>
</reference>
<name>A0A2G3PRL6_WILMA</name>
<dbReference type="RefSeq" id="WP_099381622.1">
    <property type="nucleotide sequence ID" value="NZ_PEBD01000004.1"/>
</dbReference>
<dbReference type="EMBL" id="PEBD01000004">
    <property type="protein sequence ID" value="PHV68499.1"/>
    <property type="molecule type" value="Genomic_DNA"/>
</dbReference>
<organism evidence="1 2">
    <name type="scientific">Williamsia marianensis</name>
    <dbReference type="NCBI Taxonomy" id="85044"/>
    <lineage>
        <taxon>Bacteria</taxon>
        <taxon>Bacillati</taxon>
        <taxon>Actinomycetota</taxon>
        <taxon>Actinomycetes</taxon>
        <taxon>Mycobacteriales</taxon>
        <taxon>Nocardiaceae</taxon>
        <taxon>Williamsia</taxon>
    </lineage>
</organism>
<evidence type="ECO:0000313" key="1">
    <source>
        <dbReference type="EMBL" id="PHV68499.1"/>
    </source>
</evidence>
<dbReference type="SUPFAM" id="SSF69118">
    <property type="entry name" value="AhpD-like"/>
    <property type="match status" value="1"/>
</dbReference>
<sequence>MARIPAVNPDDADLMVKGAYRYAARRFGSVPEPFAVTAHHRGLFLASAMHETAVEKASTVLSPNIREIAVFRTAWTIGCSWCVDFGTMLQRLHDLDIDRLRDIADYQSSPHYSDDERAAIAYSDAITATPTTVTDEQVADLRERFGDAGVVELTYQIGLENQRARMYSALGITDQGFSTDSCRVPWADPDSAVSG</sequence>
<dbReference type="AlphaFoldDB" id="A0A2G3PRL6"/>
<comment type="caution">
    <text evidence="1">The sequence shown here is derived from an EMBL/GenBank/DDBJ whole genome shotgun (WGS) entry which is preliminary data.</text>
</comment>
<dbReference type="PANTHER" id="PTHR34846:SF10">
    <property type="entry name" value="CYTOPLASMIC PROTEIN"/>
    <property type="match status" value="1"/>
</dbReference>
<gene>
    <name evidence="1" type="ORF">CSW57_04625</name>
</gene>
<dbReference type="Proteomes" id="UP000225108">
    <property type="component" value="Unassembled WGS sequence"/>
</dbReference>
<proteinExistence type="predicted"/>
<dbReference type="PANTHER" id="PTHR34846">
    <property type="entry name" value="4-CARBOXYMUCONOLACTONE DECARBOXYLASE FAMILY PROTEIN (AFU_ORTHOLOGUE AFUA_6G11590)"/>
    <property type="match status" value="1"/>
</dbReference>
<accession>A0A2G3PRL6</accession>
<dbReference type="InterPro" id="IPR029032">
    <property type="entry name" value="AhpD-like"/>
</dbReference>
<dbReference type="Gene3D" id="1.20.1290.10">
    <property type="entry name" value="AhpD-like"/>
    <property type="match status" value="1"/>
</dbReference>